<dbReference type="Proteomes" id="UP000239471">
    <property type="component" value="Unassembled WGS sequence"/>
</dbReference>
<keyword evidence="1" id="KW-1133">Transmembrane helix</keyword>
<reference evidence="2 3" key="1">
    <citation type="submission" date="2018-03" db="EMBL/GenBank/DDBJ databases">
        <title>Genome sequence of Clostridium vincentii DSM 10228.</title>
        <authorList>
            <person name="Poehlein A."/>
            <person name="Daniel R."/>
        </authorList>
    </citation>
    <scope>NUCLEOTIDE SEQUENCE [LARGE SCALE GENOMIC DNA]</scope>
    <source>
        <strain evidence="2 3">DSM 10228</strain>
    </source>
</reference>
<evidence type="ECO:0000313" key="3">
    <source>
        <dbReference type="Proteomes" id="UP000239471"/>
    </source>
</evidence>
<proteinExistence type="predicted"/>
<accession>A0A2T0B8U1</accession>
<keyword evidence="3" id="KW-1185">Reference proteome</keyword>
<evidence type="ECO:0000256" key="1">
    <source>
        <dbReference type="SAM" id="Phobius"/>
    </source>
</evidence>
<dbReference type="AlphaFoldDB" id="A0A2T0B8U1"/>
<dbReference type="RefSeq" id="WP_106060977.1">
    <property type="nucleotide sequence ID" value="NZ_PVXQ01000047.1"/>
</dbReference>
<comment type="caution">
    <text evidence="2">The sequence shown here is derived from an EMBL/GenBank/DDBJ whole genome shotgun (WGS) entry which is preliminary data.</text>
</comment>
<organism evidence="2 3">
    <name type="scientific">Clostridium vincentii</name>
    <dbReference type="NCBI Taxonomy" id="52704"/>
    <lineage>
        <taxon>Bacteria</taxon>
        <taxon>Bacillati</taxon>
        <taxon>Bacillota</taxon>
        <taxon>Clostridia</taxon>
        <taxon>Eubacteriales</taxon>
        <taxon>Clostridiaceae</taxon>
        <taxon>Clostridium</taxon>
    </lineage>
</organism>
<protein>
    <submittedName>
        <fullName evidence="2">Uncharacterized protein</fullName>
    </submittedName>
</protein>
<keyword evidence="1" id="KW-0472">Membrane</keyword>
<keyword evidence="1" id="KW-0812">Transmembrane</keyword>
<evidence type="ECO:0000313" key="2">
    <source>
        <dbReference type="EMBL" id="PRR80301.1"/>
    </source>
</evidence>
<name>A0A2T0B8U1_9CLOT</name>
<feature type="transmembrane region" description="Helical" evidence="1">
    <location>
        <begin position="37"/>
        <end position="60"/>
    </location>
</feature>
<gene>
    <name evidence="2" type="ORF">CLVI_30910</name>
</gene>
<feature type="transmembrane region" description="Helical" evidence="1">
    <location>
        <begin position="12"/>
        <end position="31"/>
    </location>
</feature>
<dbReference type="EMBL" id="PVXQ01000047">
    <property type="protein sequence ID" value="PRR80301.1"/>
    <property type="molecule type" value="Genomic_DNA"/>
</dbReference>
<sequence>MKEIDPRIIITILLGGLLVQALVFLFISSIGNNADTIMLVMLGSAIVLFIIAIISTVVDINKNPNKYKK</sequence>